<dbReference type="GO" id="GO:0004180">
    <property type="term" value="F:carboxypeptidase activity"/>
    <property type="evidence" value="ECO:0007669"/>
    <property type="project" value="UniProtKB-KW"/>
</dbReference>
<proteinExistence type="predicted"/>
<dbReference type="RefSeq" id="WP_220681666.1">
    <property type="nucleotide sequence ID" value="NZ_CP037968.1"/>
</dbReference>
<dbReference type="KEGG" id="mfk:E2N92_00030"/>
<accession>A0A8G1EF69</accession>
<reference evidence="2" key="1">
    <citation type="journal article" date="2005" name="Int. J. Syst. Evol. Microbiol.">
        <title>Methanofollis formosanus sp. nov., isolated from a fish pond.</title>
        <authorList>
            <person name="Wu S.Y."/>
            <person name="Chen S.C."/>
            <person name="Lai M.C."/>
        </authorList>
    </citation>
    <scope>NUCLEOTIDE SEQUENCE</scope>
    <source>
        <strain evidence="2">ML15</strain>
    </source>
</reference>
<evidence type="ECO:0000313" key="2">
    <source>
        <dbReference type="EMBL" id="QYZ77924.1"/>
    </source>
</evidence>
<dbReference type="EMBL" id="CP037968">
    <property type="protein sequence ID" value="QYZ77924.1"/>
    <property type="molecule type" value="Genomic_DNA"/>
</dbReference>
<dbReference type="Proteomes" id="UP000826709">
    <property type="component" value="Chromosome"/>
</dbReference>
<feature type="region of interest" description="Disordered" evidence="1">
    <location>
        <begin position="191"/>
        <end position="222"/>
    </location>
</feature>
<protein>
    <submittedName>
        <fullName evidence="2">Carboxypeptidase regulatory-like domain-containing protein</fullName>
    </submittedName>
</protein>
<keyword evidence="2" id="KW-0378">Hydrolase</keyword>
<name>A0A8G1EF69_9EURY</name>
<dbReference type="AlphaFoldDB" id="A0A8G1EF69"/>
<sequence length="557" mass="60779">MMIASPVLYSEEQVLFTPAHARPVTNERSQNGQMEMVVPAMADLMDQTGTIVLHVRERDFEKAEEDLARYIEASRSFNNLVVSLDMTESDIREFAEGNMENMDALATLIEESKRMDELSRLEVIYQDEKNSENFYSVTYEGEALQMKMEEALERYQHQQTKMTDIGTKYDLPVSSYVQSVSGFAGVVEENDRTHQGWDTPPENDRPAPSISVSPPSASYGDSVQVSGVIPDRSTGTLSIFLDGREWTTAAADKTGRYAAFIPVSSIRAGRHLLYAVHDGGYSDVAEFEVLAAPADLALEAGPAASGWEENLLCSGTLFCGGVPVEGARVTIASDDGTTLAAETDAEGSYSCTGRLEPGIRELRAVVSGESQPLRYTISDTVEVEVPEPGARVTALVMKAAALLIIAIGTVLGIRRRQAGQPSRNLLASSRRTDIPLGGVWFGTEPDTVSQACEWTPSQVDERYTDLLSAGRYGDAIRLLYLSIAARIGKEQKIRNYTALTPREVLGIATAAAPAGGLSGFIRAYEKVRYGRSEPSYEQTTCLHRLYDHADGHGGEND</sequence>
<reference evidence="2" key="2">
    <citation type="submission" date="2019-03" db="EMBL/GenBank/DDBJ databases">
        <authorList>
            <person name="Chen S.-C."/>
            <person name="Wu S.-Y."/>
            <person name="Lai M.-C."/>
        </authorList>
    </citation>
    <scope>NUCLEOTIDE SEQUENCE</scope>
    <source>
        <strain evidence="2">ML15</strain>
    </source>
</reference>
<evidence type="ECO:0000313" key="3">
    <source>
        <dbReference type="Proteomes" id="UP000826709"/>
    </source>
</evidence>
<keyword evidence="3" id="KW-1185">Reference proteome</keyword>
<feature type="compositionally biased region" description="Low complexity" evidence="1">
    <location>
        <begin position="206"/>
        <end position="218"/>
    </location>
</feature>
<evidence type="ECO:0000256" key="1">
    <source>
        <dbReference type="SAM" id="MobiDB-lite"/>
    </source>
</evidence>
<gene>
    <name evidence="2" type="ORF">E2N92_00030</name>
</gene>
<keyword evidence="2" id="KW-0121">Carboxypeptidase</keyword>
<keyword evidence="2" id="KW-0645">Protease</keyword>
<dbReference type="OrthoDB" id="112112at2157"/>
<organism evidence="2 3">
    <name type="scientific">Methanofollis formosanus</name>
    <dbReference type="NCBI Taxonomy" id="299308"/>
    <lineage>
        <taxon>Archaea</taxon>
        <taxon>Methanobacteriati</taxon>
        <taxon>Methanobacteriota</taxon>
        <taxon>Stenosarchaea group</taxon>
        <taxon>Methanomicrobia</taxon>
        <taxon>Methanomicrobiales</taxon>
        <taxon>Methanomicrobiaceae</taxon>
        <taxon>Methanofollis</taxon>
    </lineage>
</organism>